<dbReference type="PROSITE" id="PS00676">
    <property type="entry name" value="SIGMA54_INTERACT_2"/>
    <property type="match status" value="1"/>
</dbReference>
<dbReference type="Gene3D" id="1.10.1790.10">
    <property type="entry name" value="PRD domain"/>
    <property type="match status" value="1"/>
</dbReference>
<dbReference type="GO" id="GO:0005524">
    <property type="term" value="F:ATP binding"/>
    <property type="evidence" value="ECO:0007669"/>
    <property type="project" value="UniProtKB-KW"/>
</dbReference>
<dbReference type="PANTHER" id="PTHR32071:SF38">
    <property type="entry name" value="PSP OPERON TRANSCRIPTIONAL ACTIVATOR"/>
    <property type="match status" value="1"/>
</dbReference>
<dbReference type="Gene3D" id="3.40.50.300">
    <property type="entry name" value="P-loop containing nucleotide triphosphate hydrolases"/>
    <property type="match status" value="1"/>
</dbReference>
<evidence type="ECO:0000313" key="9">
    <source>
        <dbReference type="Proteomes" id="UP001199296"/>
    </source>
</evidence>
<dbReference type="CDD" id="cd00211">
    <property type="entry name" value="PTS_IIA_fru"/>
    <property type="match status" value="1"/>
</dbReference>
<dbReference type="SMART" id="SM00382">
    <property type="entry name" value="AAA"/>
    <property type="match status" value="1"/>
</dbReference>
<organism evidence="8 9">
    <name type="scientific">Halanaerobium polyolivorans</name>
    <dbReference type="NCBI Taxonomy" id="2886943"/>
    <lineage>
        <taxon>Bacteria</taxon>
        <taxon>Bacillati</taxon>
        <taxon>Bacillota</taxon>
        <taxon>Clostridia</taxon>
        <taxon>Halanaerobiales</taxon>
        <taxon>Halanaerobiaceae</taxon>
        <taxon>Halanaerobium</taxon>
    </lineage>
</organism>
<dbReference type="EMBL" id="JAJFAT010000015">
    <property type="protein sequence ID" value="MCC3145683.1"/>
    <property type="molecule type" value="Genomic_DNA"/>
</dbReference>
<evidence type="ECO:0000259" key="6">
    <source>
        <dbReference type="PROSITE" id="PS51096"/>
    </source>
</evidence>
<dbReference type="GO" id="GO:0016740">
    <property type="term" value="F:transferase activity"/>
    <property type="evidence" value="ECO:0007669"/>
    <property type="project" value="UniProtKB-KW"/>
</dbReference>
<evidence type="ECO:0000256" key="1">
    <source>
        <dbReference type="ARBA" id="ARBA00022679"/>
    </source>
</evidence>
<accession>A0AAW4X1I7</accession>
<dbReference type="InterPro" id="IPR016152">
    <property type="entry name" value="PTrfase/Anion_transptr"/>
</dbReference>
<dbReference type="Proteomes" id="UP001199296">
    <property type="component" value="Unassembled WGS sequence"/>
</dbReference>
<keyword evidence="1" id="KW-0808">Transferase</keyword>
<evidence type="ECO:0000259" key="4">
    <source>
        <dbReference type="PROSITE" id="PS50045"/>
    </source>
</evidence>
<dbReference type="GO" id="GO:0016020">
    <property type="term" value="C:membrane"/>
    <property type="evidence" value="ECO:0007669"/>
    <property type="project" value="InterPro"/>
</dbReference>
<keyword evidence="2" id="KW-0547">Nucleotide-binding</keyword>
<dbReference type="SUPFAM" id="SSF55804">
    <property type="entry name" value="Phoshotransferase/anion transport protein"/>
    <property type="match status" value="1"/>
</dbReference>
<dbReference type="SUPFAM" id="SSF53062">
    <property type="entry name" value="PTS system fructose IIA component-like"/>
    <property type="match status" value="1"/>
</dbReference>
<dbReference type="RefSeq" id="WP_229346384.1">
    <property type="nucleotide sequence ID" value="NZ_JAJFAT010000015.1"/>
</dbReference>
<reference evidence="8 9" key="1">
    <citation type="submission" date="2021-10" db="EMBL/GenBank/DDBJ databases">
        <authorList>
            <person name="Grouzdev D.S."/>
            <person name="Pantiukh K.S."/>
            <person name="Krutkina M.S."/>
        </authorList>
    </citation>
    <scope>NUCLEOTIDE SEQUENCE [LARGE SCALE GENOMIC DNA]</scope>
    <source>
        <strain evidence="8 9">Z-7514</strain>
    </source>
</reference>
<feature type="domain" description="PTS EIIA type-4" evidence="6">
    <location>
        <begin position="588"/>
        <end position="718"/>
    </location>
</feature>
<dbReference type="PROSITE" id="PS50045">
    <property type="entry name" value="SIGMA54_INTERACT_4"/>
    <property type="match status" value="1"/>
</dbReference>
<dbReference type="PROSITE" id="PS51094">
    <property type="entry name" value="PTS_EIIA_TYPE_2"/>
    <property type="match status" value="1"/>
</dbReference>
<dbReference type="InterPro" id="IPR027417">
    <property type="entry name" value="P-loop_NTPase"/>
</dbReference>
<dbReference type="Pfam" id="PF00874">
    <property type="entry name" value="PRD"/>
    <property type="match status" value="1"/>
</dbReference>
<dbReference type="PANTHER" id="PTHR32071">
    <property type="entry name" value="TRANSCRIPTIONAL REGULATORY PROTEIN"/>
    <property type="match status" value="1"/>
</dbReference>
<keyword evidence="9" id="KW-1185">Reference proteome</keyword>
<evidence type="ECO:0000256" key="2">
    <source>
        <dbReference type="ARBA" id="ARBA00022741"/>
    </source>
</evidence>
<dbReference type="PROSITE" id="PS51372">
    <property type="entry name" value="PRD_2"/>
    <property type="match status" value="1"/>
</dbReference>
<dbReference type="InterPro" id="IPR003593">
    <property type="entry name" value="AAA+_ATPase"/>
</dbReference>
<dbReference type="SUPFAM" id="SSF52540">
    <property type="entry name" value="P-loop containing nucleoside triphosphate hydrolases"/>
    <property type="match status" value="1"/>
</dbReference>
<feature type="domain" description="PRD" evidence="7">
    <location>
        <begin position="477"/>
        <end position="583"/>
    </location>
</feature>
<dbReference type="InterPro" id="IPR004701">
    <property type="entry name" value="PTS_EIIA_man-typ"/>
</dbReference>
<dbReference type="PROSITE" id="PS00372">
    <property type="entry name" value="PTS_EIIA_TYPE_2_HIS"/>
    <property type="match status" value="1"/>
</dbReference>
<proteinExistence type="predicted"/>
<dbReference type="GO" id="GO:0009401">
    <property type="term" value="P:phosphoenolpyruvate-dependent sugar phosphotransferase system"/>
    <property type="evidence" value="ECO:0007669"/>
    <property type="project" value="InterPro"/>
</dbReference>
<feature type="domain" description="PTS EIIA type-2" evidence="5">
    <location>
        <begin position="822"/>
        <end position="955"/>
    </location>
</feature>
<dbReference type="AlphaFoldDB" id="A0AAW4X1I7"/>
<dbReference type="Gene3D" id="3.40.50.510">
    <property type="entry name" value="Phosphotransferase system, mannose-type IIA component"/>
    <property type="match status" value="1"/>
</dbReference>
<dbReference type="InterPro" id="IPR036662">
    <property type="entry name" value="PTS_EIIA_man-typ_sf"/>
</dbReference>
<dbReference type="Pfam" id="PF03610">
    <property type="entry name" value="EIIA-man"/>
    <property type="match status" value="1"/>
</dbReference>
<comment type="caution">
    <text evidence="8">The sequence shown here is derived from an EMBL/GenBank/DDBJ whole genome shotgun (WGS) entry which is preliminary data.</text>
</comment>
<dbReference type="GO" id="GO:0006355">
    <property type="term" value="P:regulation of DNA-templated transcription"/>
    <property type="evidence" value="ECO:0007669"/>
    <property type="project" value="InterPro"/>
</dbReference>
<evidence type="ECO:0000259" key="7">
    <source>
        <dbReference type="PROSITE" id="PS51372"/>
    </source>
</evidence>
<dbReference type="SUPFAM" id="SSF63520">
    <property type="entry name" value="PTS-regulatory domain, PRD"/>
    <property type="match status" value="1"/>
</dbReference>
<dbReference type="InterPro" id="IPR011608">
    <property type="entry name" value="PRD"/>
</dbReference>
<dbReference type="InterPro" id="IPR025943">
    <property type="entry name" value="Sigma_54_int_dom_ATP-bd_2"/>
</dbReference>
<dbReference type="InterPro" id="IPR002078">
    <property type="entry name" value="Sigma_54_int"/>
</dbReference>
<dbReference type="Pfam" id="PF00158">
    <property type="entry name" value="Sigma54_activat"/>
    <property type="match status" value="1"/>
</dbReference>
<dbReference type="InterPro" id="IPR036634">
    <property type="entry name" value="PRD_sf"/>
</dbReference>
<dbReference type="CDD" id="cd00009">
    <property type="entry name" value="AAA"/>
    <property type="match status" value="1"/>
</dbReference>
<feature type="domain" description="Sigma-54 factor interaction" evidence="4">
    <location>
        <begin position="119"/>
        <end position="352"/>
    </location>
</feature>
<dbReference type="InterPro" id="IPR002178">
    <property type="entry name" value="PTS_EIIA_type-2_dom"/>
</dbReference>
<name>A0AAW4X1I7_9FIRM</name>
<dbReference type="Pfam" id="PF00359">
    <property type="entry name" value="PTS_EIIA_2"/>
    <property type="match status" value="1"/>
</dbReference>
<dbReference type="Gene3D" id="3.40.930.10">
    <property type="entry name" value="Mannitol-specific EII, Chain A"/>
    <property type="match status" value="1"/>
</dbReference>
<keyword evidence="3" id="KW-0067">ATP-binding</keyword>
<evidence type="ECO:0000313" key="8">
    <source>
        <dbReference type="EMBL" id="MCC3145683.1"/>
    </source>
</evidence>
<sequence length="955" mass="110534">MINELERIINSENKKKPLTDKEIAERMNLSREKITLMRKENGIPSSKARMKPLLKKEIEKILTDKKNISKRKLTQILQDKGFAASRHIVRKEYDLIIDRENKAPENNQVVKEENCFSNIIGAELSLKTQIQQAKAAVLYPPHGLHTLIIGESGVGKSYLAEQMYRFAVQENKIKNDKFVVFNCADYAENPQLLYSHLFGHKKGSFTGAEKDKDGLIKRADNGILFLDEVHRLSSEGQEMLFNVIDNGFYRKLGETDNKEKINLMIIAATTEDIKSNLLATFRRRIPLIIDLPPLNKRSLEEKLKFIKHFISRESRQIEQKIILKYEAARALLSFEPENNIGQLESKIKEICARAYLNFISSNSNEVKITLDLFNLKIQRSFFEGSVNREDIKKLIKNDIILSPEQEEILKMAEKNKYKFDNNIYKYLEEKNKELYSLGFTKEEINQKLNELLAEKVKNVFSQAEESLFEDGKLLNELVDNKVLDMVNDVLVIIHRELPEYVLNNRLKYAIAMHLDAVIERIKSGKIIKHPDLEEIKKSNNKLYNISKKIIKYLNEEYRLQIPRDEVGYITMYLNNLDMNQSPNRTSAQPAIIVISHGGVASEMLKVANWLIGDSKAKAIDMHLDQPPMQILDELIYTAKKIDQGKGILLLVDMGSLKSFGDVITERTGIKTRVIPRVDTVMLMEAIRWAKFDNLELDDLVSRIYHSSNKYSRTKRKEVILIYCITGEGAALRVKDYLINRIPELENQYEIITTGIHDKNINHYINKLEKNYNLNAVIGNLKPDRQVNNFYDFEKIYSEAGFDRFIEKLNLKNKLKSKNNPQLLLNKNLIYLKPKVKNKEEALKFLSQKLIRAGVVKESYYKAVKEKENWSVTYVGDGIAIPHADSKHVNYSQFALAILEEKIEWSGFKVDVICMFAFKDLETENFRKFYSKLKKKLSFIKKAEEIEVVKEALING</sequence>
<dbReference type="PROSITE" id="PS51096">
    <property type="entry name" value="PTS_EIIA_TYPE_4"/>
    <property type="match status" value="1"/>
</dbReference>
<protein>
    <submittedName>
        <fullName evidence="8">Sigma 54-interacting transcriptional regulator</fullName>
    </submittedName>
</protein>
<evidence type="ECO:0000259" key="5">
    <source>
        <dbReference type="PROSITE" id="PS51094"/>
    </source>
</evidence>
<gene>
    <name evidence="8" type="ORF">LJ207_10145</name>
</gene>
<dbReference type="Gene3D" id="1.10.10.60">
    <property type="entry name" value="Homeodomain-like"/>
    <property type="match status" value="1"/>
</dbReference>
<evidence type="ECO:0000256" key="3">
    <source>
        <dbReference type="ARBA" id="ARBA00022840"/>
    </source>
</evidence>